<evidence type="ECO:0000256" key="2">
    <source>
        <dbReference type="ARBA" id="ARBA00022898"/>
    </source>
</evidence>
<organism evidence="5 6">
    <name type="scientific">Pyramidobacter piscolens W5455</name>
    <dbReference type="NCBI Taxonomy" id="352165"/>
    <lineage>
        <taxon>Bacteria</taxon>
        <taxon>Thermotogati</taxon>
        <taxon>Synergistota</taxon>
        <taxon>Synergistia</taxon>
        <taxon>Synergistales</taxon>
        <taxon>Dethiosulfovibrionaceae</taxon>
        <taxon>Pyramidobacter</taxon>
    </lineage>
</organism>
<accession>A0ABP2HX70</accession>
<proteinExistence type="predicted"/>
<evidence type="ECO:0000313" key="5">
    <source>
        <dbReference type="EMBL" id="EFB91868.1"/>
    </source>
</evidence>
<dbReference type="EMBL" id="ADFP01000013">
    <property type="protein sequence ID" value="EFB91868.1"/>
    <property type="molecule type" value="Genomic_DNA"/>
</dbReference>
<dbReference type="Pfam" id="PF00291">
    <property type="entry name" value="PALP"/>
    <property type="match status" value="1"/>
</dbReference>
<feature type="non-terminal residue" evidence="5">
    <location>
        <position position="289"/>
    </location>
</feature>
<gene>
    <name evidence="5" type="ORF">HMPREF7215_0731</name>
</gene>
<sequence>MFFMKKALLRCKTCGAEYGAERAPFRCACGEPLDLAWDGFGIDANERCQSRRYAAFYPFEAGEWRSLGEGGTPLVKLEALAKELGLAEVAVKNESANPTWSFKDRGTASCIAHARALGYAKVGTVSSGNMAASVAAYAAAAGMEAFILVKGNVADEKLAPIAIYGPHLLRVAGPYEELYRESLRLGAERGIYFMNSDVPFRVAGSRTIAYEIAEDRGFRVPDWVIVPVSAGGNLRGIVNGFEDLRRAGLTDRLPRFICAQTASVAPVASAFAAGSARISRFPDNETIAH</sequence>
<name>A0ABP2HX70_9BACT</name>
<dbReference type="PANTHER" id="PTHR48078:SF6">
    <property type="entry name" value="L-THREONINE DEHYDRATASE CATABOLIC TDCB"/>
    <property type="match status" value="1"/>
</dbReference>
<evidence type="ECO:0000256" key="1">
    <source>
        <dbReference type="ARBA" id="ARBA00001933"/>
    </source>
</evidence>
<evidence type="ECO:0000313" key="6">
    <source>
        <dbReference type="Proteomes" id="UP000006462"/>
    </source>
</evidence>
<evidence type="ECO:0000256" key="3">
    <source>
        <dbReference type="ARBA" id="ARBA00023239"/>
    </source>
</evidence>
<comment type="caution">
    <text evidence="5">The sequence shown here is derived from an EMBL/GenBank/DDBJ whole genome shotgun (WGS) entry which is preliminary data.</text>
</comment>
<dbReference type="InterPro" id="IPR036052">
    <property type="entry name" value="TrpB-like_PALP_sf"/>
</dbReference>
<keyword evidence="3" id="KW-0456">Lyase</keyword>
<dbReference type="SUPFAM" id="SSF53686">
    <property type="entry name" value="Tryptophan synthase beta subunit-like PLP-dependent enzymes"/>
    <property type="match status" value="1"/>
</dbReference>
<dbReference type="Proteomes" id="UP000006462">
    <property type="component" value="Unassembled WGS sequence"/>
</dbReference>
<keyword evidence="2" id="KW-0663">Pyridoxal phosphate</keyword>
<dbReference type="PANTHER" id="PTHR48078">
    <property type="entry name" value="THREONINE DEHYDRATASE, MITOCHONDRIAL-RELATED"/>
    <property type="match status" value="1"/>
</dbReference>
<dbReference type="InterPro" id="IPR001926">
    <property type="entry name" value="TrpB-like_PALP"/>
</dbReference>
<evidence type="ECO:0000259" key="4">
    <source>
        <dbReference type="Pfam" id="PF00291"/>
    </source>
</evidence>
<dbReference type="Gene3D" id="3.40.50.1100">
    <property type="match status" value="2"/>
</dbReference>
<reference evidence="5 6" key="1">
    <citation type="submission" date="2009-12" db="EMBL/GenBank/DDBJ databases">
        <authorList>
            <person name="Shrivastava S."/>
            <person name="Madupu R."/>
            <person name="Durkin A.S."/>
            <person name="Torralba M."/>
            <person name="Methe B."/>
            <person name="Sutton G.G."/>
            <person name="Strausberg R.L."/>
            <person name="Nelson K.E."/>
        </authorList>
    </citation>
    <scope>NUCLEOTIDE SEQUENCE [LARGE SCALE GENOMIC DNA]</scope>
    <source>
        <strain evidence="5 6">W5455</strain>
    </source>
</reference>
<feature type="domain" description="Tryptophan synthase beta chain-like PALP" evidence="4">
    <location>
        <begin position="66"/>
        <end position="278"/>
    </location>
</feature>
<keyword evidence="6" id="KW-1185">Reference proteome</keyword>
<dbReference type="InterPro" id="IPR050147">
    <property type="entry name" value="Ser/Thr_Dehydratase"/>
</dbReference>
<protein>
    <submittedName>
        <fullName evidence="5">Threonine synthase</fullName>
    </submittedName>
</protein>
<comment type="cofactor">
    <cofactor evidence="1">
        <name>pyridoxal 5'-phosphate</name>
        <dbReference type="ChEBI" id="CHEBI:597326"/>
    </cofactor>
</comment>